<dbReference type="SUPFAM" id="SSF47769">
    <property type="entry name" value="SAM/Pointed domain"/>
    <property type="match status" value="1"/>
</dbReference>
<dbReference type="InterPro" id="IPR001660">
    <property type="entry name" value="SAM"/>
</dbReference>
<dbReference type="Gene3D" id="1.10.150.50">
    <property type="entry name" value="Transcription Factor, Ets-1"/>
    <property type="match status" value="1"/>
</dbReference>
<evidence type="ECO:0000259" key="2">
    <source>
        <dbReference type="PROSITE" id="PS50105"/>
    </source>
</evidence>
<accession>A0AAJ7SES7</accession>
<dbReference type="CDD" id="cd09509">
    <property type="entry name" value="SAM_Polycomb"/>
    <property type="match status" value="1"/>
</dbReference>
<dbReference type="PROSITE" id="PS50105">
    <property type="entry name" value="SAM_DOMAIN"/>
    <property type="match status" value="1"/>
</dbReference>
<feature type="compositionally biased region" description="Low complexity" evidence="1">
    <location>
        <begin position="352"/>
        <end position="390"/>
    </location>
</feature>
<feature type="compositionally biased region" description="Basic and acidic residues" evidence="1">
    <location>
        <begin position="1"/>
        <end position="18"/>
    </location>
</feature>
<dbReference type="GO" id="GO:0035102">
    <property type="term" value="C:PRC1 complex"/>
    <property type="evidence" value="ECO:0007669"/>
    <property type="project" value="TreeGrafter"/>
</dbReference>
<evidence type="ECO:0000256" key="1">
    <source>
        <dbReference type="SAM" id="MobiDB-lite"/>
    </source>
</evidence>
<feature type="compositionally biased region" description="Polar residues" evidence="1">
    <location>
        <begin position="108"/>
        <end position="118"/>
    </location>
</feature>
<dbReference type="SMART" id="SM00454">
    <property type="entry name" value="SAM"/>
    <property type="match status" value="1"/>
</dbReference>
<feature type="domain" description="SAM" evidence="2">
    <location>
        <begin position="272"/>
        <end position="336"/>
    </location>
</feature>
<feature type="region of interest" description="Disordered" evidence="1">
    <location>
        <begin position="349"/>
        <end position="408"/>
    </location>
</feature>
<dbReference type="GO" id="GO:0045892">
    <property type="term" value="P:negative regulation of DNA-templated transcription"/>
    <property type="evidence" value="ECO:0007669"/>
    <property type="project" value="TreeGrafter"/>
</dbReference>
<dbReference type="PANTHER" id="PTHR12247:SF138">
    <property type="entry name" value="POLYHOMEOTIC DISTAL, ISOFORM A-RELATED"/>
    <property type="match status" value="1"/>
</dbReference>
<dbReference type="InterPro" id="IPR050548">
    <property type="entry name" value="PcG_chromatin_remod_factors"/>
</dbReference>
<feature type="region of interest" description="Disordered" evidence="1">
    <location>
        <begin position="1"/>
        <end position="37"/>
    </location>
</feature>
<feature type="region of interest" description="Disordered" evidence="1">
    <location>
        <begin position="55"/>
        <end position="77"/>
    </location>
</feature>
<proteinExistence type="predicted"/>
<organism evidence="3 4">
    <name type="scientific">Galendromus occidentalis</name>
    <name type="common">western predatory mite</name>
    <dbReference type="NCBI Taxonomy" id="34638"/>
    <lineage>
        <taxon>Eukaryota</taxon>
        <taxon>Metazoa</taxon>
        <taxon>Ecdysozoa</taxon>
        <taxon>Arthropoda</taxon>
        <taxon>Chelicerata</taxon>
        <taxon>Arachnida</taxon>
        <taxon>Acari</taxon>
        <taxon>Parasitiformes</taxon>
        <taxon>Mesostigmata</taxon>
        <taxon>Gamasina</taxon>
        <taxon>Phytoseioidea</taxon>
        <taxon>Phytoseiidae</taxon>
        <taxon>Typhlodrominae</taxon>
        <taxon>Galendromus</taxon>
    </lineage>
</organism>
<sequence length="408" mass="43749">MHEYAAVKSERLTPEETVHTGARNLSPSRRGPMMPPGYPANLSFMLGLRSGPLGPLGHLSSTPSPANSAPPGPGAFSSAQLKHMEMMMSSNRNYSDYMRSLAAKYNTNTNESYPSNSPFGHPTPSVRPPLLRSPECPPSPALRTVQAPHQSPRAATESHPSPRRSPPSSISLGDFSSSQTLLNLARSSQLETYLKGAVKRSASSAQEGWSPLDLSLSAPPVKRTRSPSLSPPSSTKDHQTFFPESRSRSRSPRCSSVGCPNREHQDRLFSRWTVDDVVGFVQSIDVCAPYAEKFRDQSIDGSILSVLTEDHLTAYMGMRLGHALKLRQGLANMTGHCSVCLHCLHCRSSTKSPPLSTTRASSTSPSPRSSPVASPKNLETSGQPTPVSSSPSPPPSQSSGLADSATLN</sequence>
<protein>
    <submittedName>
        <fullName evidence="4">Uncharacterized protein YMR317W</fullName>
    </submittedName>
</protein>
<keyword evidence="3" id="KW-1185">Reference proteome</keyword>
<feature type="region of interest" description="Disordered" evidence="1">
    <location>
        <begin position="108"/>
        <end position="174"/>
    </location>
</feature>
<dbReference type="RefSeq" id="XP_028966583.1">
    <property type="nucleotide sequence ID" value="XM_029110750.1"/>
</dbReference>
<evidence type="ECO:0000313" key="3">
    <source>
        <dbReference type="Proteomes" id="UP000694867"/>
    </source>
</evidence>
<dbReference type="Pfam" id="PF00536">
    <property type="entry name" value="SAM_1"/>
    <property type="match status" value="1"/>
</dbReference>
<dbReference type="PANTHER" id="PTHR12247">
    <property type="entry name" value="POLYCOMB GROUP PROTEIN"/>
    <property type="match status" value="1"/>
</dbReference>
<dbReference type="InterPro" id="IPR013761">
    <property type="entry name" value="SAM/pointed_sf"/>
</dbReference>
<dbReference type="GO" id="GO:0042393">
    <property type="term" value="F:histone binding"/>
    <property type="evidence" value="ECO:0007669"/>
    <property type="project" value="TreeGrafter"/>
</dbReference>
<feature type="compositionally biased region" description="Low complexity" evidence="1">
    <location>
        <begin position="55"/>
        <end position="67"/>
    </location>
</feature>
<gene>
    <name evidence="4" type="primary">LOC100898777</name>
</gene>
<dbReference type="GO" id="GO:0003682">
    <property type="term" value="F:chromatin binding"/>
    <property type="evidence" value="ECO:0007669"/>
    <property type="project" value="TreeGrafter"/>
</dbReference>
<evidence type="ECO:0000313" key="4">
    <source>
        <dbReference type="RefSeq" id="XP_028966583.1"/>
    </source>
</evidence>
<feature type="region of interest" description="Disordered" evidence="1">
    <location>
        <begin position="202"/>
        <end position="261"/>
    </location>
</feature>
<dbReference type="KEGG" id="goe:100898777"/>
<name>A0AAJ7SES7_9ACAR</name>
<dbReference type="AlphaFoldDB" id="A0AAJ7SES7"/>
<reference evidence="4" key="1">
    <citation type="submission" date="2025-08" db="UniProtKB">
        <authorList>
            <consortium name="RefSeq"/>
        </authorList>
    </citation>
    <scope>IDENTIFICATION</scope>
</reference>
<dbReference type="Proteomes" id="UP000694867">
    <property type="component" value="Unplaced"/>
</dbReference>
<dbReference type="GeneID" id="100898777"/>